<sequence>MIANHHISPVPSIVYRLLKLVIKSRVAAYTFFVETAAESQDPKVEEQNASHKYFIDALEEIFRNLGGEKWSEAKAPSDENEVEAIEQAIFANRFTALQLDDADDAQDQSDDPDAQQTQGKRQPRPRKSKGNKKNKSRKKRPQKSGETENSLDSVPLESYRTI</sequence>
<evidence type="ECO:0000259" key="2">
    <source>
        <dbReference type="Pfam" id="PF20253"/>
    </source>
</evidence>
<evidence type="ECO:0000313" key="4">
    <source>
        <dbReference type="Proteomes" id="UP000076881"/>
    </source>
</evidence>
<dbReference type="PANTHER" id="PTHR38795">
    <property type="entry name" value="DUF6604 DOMAIN-CONTAINING PROTEIN"/>
    <property type="match status" value="1"/>
</dbReference>
<dbReference type="PANTHER" id="PTHR38795:SF1">
    <property type="entry name" value="DUF6604 DOMAIN-CONTAINING PROTEIN"/>
    <property type="match status" value="1"/>
</dbReference>
<dbReference type="Pfam" id="PF20253">
    <property type="entry name" value="DUF6604"/>
    <property type="match status" value="1"/>
</dbReference>
<feature type="region of interest" description="Disordered" evidence="1">
    <location>
        <begin position="100"/>
        <end position="162"/>
    </location>
</feature>
<reference evidence="3 4" key="1">
    <citation type="journal article" date="2016" name="Genome Biol. Evol.">
        <title>Divergent and convergent evolution of fungal pathogenicity.</title>
        <authorList>
            <person name="Shang Y."/>
            <person name="Xiao G."/>
            <person name="Zheng P."/>
            <person name="Cen K."/>
            <person name="Zhan S."/>
            <person name="Wang C."/>
        </authorList>
    </citation>
    <scope>NUCLEOTIDE SEQUENCE [LARGE SCALE GENOMIC DNA]</scope>
    <source>
        <strain evidence="3 4">RCEF 1005</strain>
    </source>
</reference>
<proteinExistence type="predicted"/>
<dbReference type="InterPro" id="IPR046539">
    <property type="entry name" value="DUF6604"/>
</dbReference>
<dbReference type="AlphaFoldDB" id="A0A168EWT7"/>
<comment type="caution">
    <text evidence="3">The sequence shown here is derived from an EMBL/GenBank/DDBJ whole genome shotgun (WGS) entry which is preliminary data.</text>
</comment>
<feature type="compositionally biased region" description="Acidic residues" evidence="1">
    <location>
        <begin position="100"/>
        <end position="113"/>
    </location>
</feature>
<protein>
    <recommendedName>
        <fullName evidence="2">DUF6604 domain-containing protein</fullName>
    </recommendedName>
</protein>
<feature type="domain" description="DUF6604" evidence="2">
    <location>
        <begin position="2"/>
        <end position="130"/>
    </location>
</feature>
<accession>A0A168EWT7</accession>
<gene>
    <name evidence="3" type="ORF">LEL_07914</name>
</gene>
<name>A0A168EWT7_CORDF</name>
<dbReference type="Proteomes" id="UP000076881">
    <property type="component" value="Unassembled WGS sequence"/>
</dbReference>
<keyword evidence="4" id="KW-1185">Reference proteome</keyword>
<evidence type="ECO:0000313" key="3">
    <source>
        <dbReference type="EMBL" id="OAA74333.1"/>
    </source>
</evidence>
<dbReference type="EMBL" id="AZHF01000006">
    <property type="protein sequence ID" value="OAA74333.1"/>
    <property type="molecule type" value="Genomic_DNA"/>
</dbReference>
<feature type="compositionally biased region" description="Basic residues" evidence="1">
    <location>
        <begin position="121"/>
        <end position="142"/>
    </location>
</feature>
<dbReference type="OrthoDB" id="5339038at2759"/>
<organism evidence="3 4">
    <name type="scientific">Akanthomyces lecanii RCEF 1005</name>
    <dbReference type="NCBI Taxonomy" id="1081108"/>
    <lineage>
        <taxon>Eukaryota</taxon>
        <taxon>Fungi</taxon>
        <taxon>Dikarya</taxon>
        <taxon>Ascomycota</taxon>
        <taxon>Pezizomycotina</taxon>
        <taxon>Sordariomycetes</taxon>
        <taxon>Hypocreomycetidae</taxon>
        <taxon>Hypocreales</taxon>
        <taxon>Cordycipitaceae</taxon>
        <taxon>Akanthomyces</taxon>
        <taxon>Cordyceps confragosa</taxon>
    </lineage>
</organism>
<dbReference type="STRING" id="1081108.A0A168EWT7"/>
<evidence type="ECO:0000256" key="1">
    <source>
        <dbReference type="SAM" id="MobiDB-lite"/>
    </source>
</evidence>